<keyword evidence="1" id="KW-1133">Transmembrane helix</keyword>
<evidence type="ECO:0000313" key="2">
    <source>
        <dbReference type="EMBL" id="KKS46993.1"/>
    </source>
</evidence>
<accession>A0A0G1CBH1</accession>
<keyword evidence="1" id="KW-0472">Membrane</keyword>
<evidence type="ECO:0008006" key="4">
    <source>
        <dbReference type="Google" id="ProtNLM"/>
    </source>
</evidence>
<organism evidence="2 3">
    <name type="scientific">Candidatus Gottesmanbacteria bacterium GW2011_GWA2_42_18</name>
    <dbReference type="NCBI Taxonomy" id="1618442"/>
    <lineage>
        <taxon>Bacteria</taxon>
        <taxon>Candidatus Gottesmaniibacteriota</taxon>
    </lineage>
</organism>
<feature type="transmembrane region" description="Helical" evidence="1">
    <location>
        <begin position="43"/>
        <end position="60"/>
    </location>
</feature>
<evidence type="ECO:0000313" key="3">
    <source>
        <dbReference type="Proteomes" id="UP000034320"/>
    </source>
</evidence>
<feature type="transmembrane region" description="Helical" evidence="1">
    <location>
        <begin position="81"/>
        <end position="105"/>
    </location>
</feature>
<name>A0A0G1CBH1_9BACT</name>
<dbReference type="AlphaFoldDB" id="A0A0G1CBH1"/>
<gene>
    <name evidence="2" type="ORF">UV09_C0010G0003</name>
</gene>
<comment type="caution">
    <text evidence="2">The sequence shown here is derived from an EMBL/GenBank/DDBJ whole genome shotgun (WGS) entry which is preliminary data.</text>
</comment>
<dbReference type="EMBL" id="LCDD01000010">
    <property type="protein sequence ID" value="KKS46993.1"/>
    <property type="molecule type" value="Genomic_DNA"/>
</dbReference>
<feature type="transmembrane region" description="Helical" evidence="1">
    <location>
        <begin position="12"/>
        <end position="31"/>
    </location>
</feature>
<evidence type="ECO:0000256" key="1">
    <source>
        <dbReference type="SAM" id="Phobius"/>
    </source>
</evidence>
<keyword evidence="1" id="KW-0812">Transmembrane</keyword>
<dbReference type="Proteomes" id="UP000034320">
    <property type="component" value="Unassembled WGS sequence"/>
</dbReference>
<reference evidence="2 3" key="1">
    <citation type="journal article" date="2015" name="Nature">
        <title>rRNA introns, odd ribosomes, and small enigmatic genomes across a large radiation of phyla.</title>
        <authorList>
            <person name="Brown C.T."/>
            <person name="Hug L.A."/>
            <person name="Thomas B.C."/>
            <person name="Sharon I."/>
            <person name="Castelle C.J."/>
            <person name="Singh A."/>
            <person name="Wilkins M.J."/>
            <person name="Williams K.H."/>
            <person name="Banfield J.F."/>
        </authorList>
    </citation>
    <scope>NUCLEOTIDE SEQUENCE [LARGE SCALE GENOMIC DNA]</scope>
</reference>
<sequence length="115" mass="13218">MKHFIGAITPFLFIHLICCGALLFFLVSSGYLLLLSREASNKIFFLPALLLTALLFWLYLHHHRSCTFKGYKTFNDRLAGLALYLLLSLTAGFIFIIYIFLPWWIPGYRGGMLLP</sequence>
<protein>
    <recommendedName>
        <fullName evidence="4">Transmembrane protein</fullName>
    </recommendedName>
</protein>
<proteinExistence type="predicted"/>